<dbReference type="InterPro" id="IPR023696">
    <property type="entry name" value="Ureohydrolase_dom_sf"/>
</dbReference>
<dbReference type="PANTHER" id="PTHR47558">
    <property type="entry name" value="HISTONE DEACETYLASE HOS3"/>
    <property type="match status" value="1"/>
</dbReference>
<feature type="region of interest" description="Disordered" evidence="1">
    <location>
        <begin position="502"/>
        <end position="579"/>
    </location>
</feature>
<dbReference type="CDD" id="cd09998">
    <property type="entry name" value="HDAC_Hos3"/>
    <property type="match status" value="1"/>
</dbReference>
<sequence length="599" mass="64891">MDPVTNPPSSSSPSTTIFLQDACLQHKYIRTKDSSHIFERPERLRAVKIGLCAAMARLEESLPVATSEPPRAEDSEADSLVAAIENLRLEQDSAELALPKGHPVQVVRSSAKVDILNHPAVKYVHGDVDGDVYPEKLVEWARHSAEKISNGQSEIPTGLPQGDLYMCPTSLDAIQGALGTVCEAVDTIMKSPVPGSPEPPRSAFIAVRPPGHHCGEDTPCGFCFVNNVAVGAAHAHLKHGIRRIVILDIDLHHGNGTQSIVWQINEEAYQTRLAAEAGAPPKPGLHVYYGSVHDILSFPCEDGKPDKVQAASVSIHGPHGQYIENVHFEPFESEEQFWDAHYRGAYSKLLSKAEDFVKSTGGTSDDTLVFISAGFDASEHETPSMSRHNRKVPTSFFYRFTQDVCAFANKWAQGRIVSVLEGGYSDKALLSGAMAHLTGLVEGGRADTDHRSRENWWSPENVQMLEKLAKKRRGPRSSLDAAADTKRPLWFDRTSALLTQLDPHSSEQSLNSRGTFVPPSSMTLRARKPASQGTPTSPDRKKAYQSHPVGDAVVAAAADAADASSSLSSSESTAPEIAPAAVAKKLPRVILKVGPRPET</sequence>
<dbReference type="OrthoDB" id="5232919at2759"/>
<protein>
    <submittedName>
        <fullName evidence="3">Arginase/deacetylase</fullName>
    </submittedName>
</protein>
<feature type="domain" description="Histone deacetylase" evidence="2">
    <location>
        <begin position="138"/>
        <end position="438"/>
    </location>
</feature>
<dbReference type="InterPro" id="IPR000286">
    <property type="entry name" value="HDACs"/>
</dbReference>
<evidence type="ECO:0000256" key="1">
    <source>
        <dbReference type="SAM" id="MobiDB-lite"/>
    </source>
</evidence>
<feature type="compositionally biased region" description="Polar residues" evidence="1">
    <location>
        <begin position="502"/>
        <end position="523"/>
    </location>
</feature>
<evidence type="ECO:0000313" key="4">
    <source>
        <dbReference type="Proteomes" id="UP000759537"/>
    </source>
</evidence>
<dbReference type="GO" id="GO:0004407">
    <property type="term" value="F:histone deacetylase activity"/>
    <property type="evidence" value="ECO:0007669"/>
    <property type="project" value="TreeGrafter"/>
</dbReference>
<dbReference type="InterPro" id="IPR053244">
    <property type="entry name" value="HDAC_HD_type_1"/>
</dbReference>
<dbReference type="EMBL" id="WHVB01000012">
    <property type="protein sequence ID" value="KAF8478056.1"/>
    <property type="molecule type" value="Genomic_DNA"/>
</dbReference>
<dbReference type="InterPro" id="IPR037138">
    <property type="entry name" value="His_deacetylse_dom_sf"/>
</dbReference>
<dbReference type="InterPro" id="IPR023801">
    <property type="entry name" value="His_deacetylse_dom"/>
</dbReference>
<organism evidence="3 4">
    <name type="scientific">Russula ochroleuca</name>
    <dbReference type="NCBI Taxonomy" id="152965"/>
    <lineage>
        <taxon>Eukaryota</taxon>
        <taxon>Fungi</taxon>
        <taxon>Dikarya</taxon>
        <taxon>Basidiomycota</taxon>
        <taxon>Agaricomycotina</taxon>
        <taxon>Agaricomycetes</taxon>
        <taxon>Russulales</taxon>
        <taxon>Russulaceae</taxon>
        <taxon>Russula</taxon>
    </lineage>
</organism>
<dbReference type="Gene3D" id="3.40.800.20">
    <property type="entry name" value="Histone deacetylase domain"/>
    <property type="match status" value="1"/>
</dbReference>
<evidence type="ECO:0000259" key="2">
    <source>
        <dbReference type="Pfam" id="PF00850"/>
    </source>
</evidence>
<dbReference type="AlphaFoldDB" id="A0A9P5T7I4"/>
<dbReference type="Proteomes" id="UP000759537">
    <property type="component" value="Unassembled WGS sequence"/>
</dbReference>
<name>A0A9P5T7I4_9AGAM</name>
<comment type="caution">
    <text evidence="3">The sequence shown here is derived from an EMBL/GenBank/DDBJ whole genome shotgun (WGS) entry which is preliminary data.</text>
</comment>
<reference evidence="3" key="1">
    <citation type="submission" date="2019-10" db="EMBL/GenBank/DDBJ databases">
        <authorList>
            <consortium name="DOE Joint Genome Institute"/>
            <person name="Kuo A."/>
            <person name="Miyauchi S."/>
            <person name="Kiss E."/>
            <person name="Drula E."/>
            <person name="Kohler A."/>
            <person name="Sanchez-Garcia M."/>
            <person name="Andreopoulos B."/>
            <person name="Barry K.W."/>
            <person name="Bonito G."/>
            <person name="Buee M."/>
            <person name="Carver A."/>
            <person name="Chen C."/>
            <person name="Cichocki N."/>
            <person name="Clum A."/>
            <person name="Culley D."/>
            <person name="Crous P.W."/>
            <person name="Fauchery L."/>
            <person name="Girlanda M."/>
            <person name="Hayes R."/>
            <person name="Keri Z."/>
            <person name="LaButti K."/>
            <person name="Lipzen A."/>
            <person name="Lombard V."/>
            <person name="Magnuson J."/>
            <person name="Maillard F."/>
            <person name="Morin E."/>
            <person name="Murat C."/>
            <person name="Nolan M."/>
            <person name="Ohm R."/>
            <person name="Pangilinan J."/>
            <person name="Pereira M."/>
            <person name="Perotto S."/>
            <person name="Peter M."/>
            <person name="Riley R."/>
            <person name="Sitrit Y."/>
            <person name="Stielow B."/>
            <person name="Szollosi G."/>
            <person name="Zifcakova L."/>
            <person name="Stursova M."/>
            <person name="Spatafora J.W."/>
            <person name="Tedersoo L."/>
            <person name="Vaario L.-M."/>
            <person name="Yamada A."/>
            <person name="Yan M."/>
            <person name="Wang P."/>
            <person name="Xu J."/>
            <person name="Bruns T."/>
            <person name="Baldrian P."/>
            <person name="Vilgalys R."/>
            <person name="Henrissat B."/>
            <person name="Grigoriev I.V."/>
            <person name="Hibbett D."/>
            <person name="Nagy L.G."/>
            <person name="Martin F.M."/>
        </authorList>
    </citation>
    <scope>NUCLEOTIDE SEQUENCE</scope>
    <source>
        <strain evidence="3">Prilba</strain>
    </source>
</reference>
<dbReference type="PANTHER" id="PTHR47558:SF1">
    <property type="entry name" value="HISTONE DEACETYLASE HOS3"/>
    <property type="match status" value="1"/>
</dbReference>
<evidence type="ECO:0000313" key="3">
    <source>
        <dbReference type="EMBL" id="KAF8478056.1"/>
    </source>
</evidence>
<proteinExistence type="predicted"/>
<reference evidence="3" key="2">
    <citation type="journal article" date="2020" name="Nat. Commun.">
        <title>Large-scale genome sequencing of mycorrhizal fungi provides insights into the early evolution of symbiotic traits.</title>
        <authorList>
            <person name="Miyauchi S."/>
            <person name="Kiss E."/>
            <person name="Kuo A."/>
            <person name="Drula E."/>
            <person name="Kohler A."/>
            <person name="Sanchez-Garcia M."/>
            <person name="Morin E."/>
            <person name="Andreopoulos B."/>
            <person name="Barry K.W."/>
            <person name="Bonito G."/>
            <person name="Buee M."/>
            <person name="Carver A."/>
            <person name="Chen C."/>
            <person name="Cichocki N."/>
            <person name="Clum A."/>
            <person name="Culley D."/>
            <person name="Crous P.W."/>
            <person name="Fauchery L."/>
            <person name="Girlanda M."/>
            <person name="Hayes R.D."/>
            <person name="Keri Z."/>
            <person name="LaButti K."/>
            <person name="Lipzen A."/>
            <person name="Lombard V."/>
            <person name="Magnuson J."/>
            <person name="Maillard F."/>
            <person name="Murat C."/>
            <person name="Nolan M."/>
            <person name="Ohm R.A."/>
            <person name="Pangilinan J."/>
            <person name="Pereira M.F."/>
            <person name="Perotto S."/>
            <person name="Peter M."/>
            <person name="Pfister S."/>
            <person name="Riley R."/>
            <person name="Sitrit Y."/>
            <person name="Stielow J.B."/>
            <person name="Szollosi G."/>
            <person name="Zifcakova L."/>
            <person name="Stursova M."/>
            <person name="Spatafora J.W."/>
            <person name="Tedersoo L."/>
            <person name="Vaario L.M."/>
            <person name="Yamada A."/>
            <person name="Yan M."/>
            <person name="Wang P."/>
            <person name="Xu J."/>
            <person name="Bruns T."/>
            <person name="Baldrian P."/>
            <person name="Vilgalys R."/>
            <person name="Dunand C."/>
            <person name="Henrissat B."/>
            <person name="Grigoriev I.V."/>
            <person name="Hibbett D."/>
            <person name="Nagy L.G."/>
            <person name="Martin F.M."/>
        </authorList>
    </citation>
    <scope>NUCLEOTIDE SEQUENCE</scope>
    <source>
        <strain evidence="3">Prilba</strain>
    </source>
</reference>
<dbReference type="PRINTS" id="PR01270">
    <property type="entry name" value="HDASUPER"/>
</dbReference>
<accession>A0A9P5T7I4</accession>
<dbReference type="GO" id="GO:0005634">
    <property type="term" value="C:nucleus"/>
    <property type="evidence" value="ECO:0007669"/>
    <property type="project" value="TreeGrafter"/>
</dbReference>
<gene>
    <name evidence="3" type="ORF">DFH94DRAFT_753391</name>
</gene>
<dbReference type="GO" id="GO:0010468">
    <property type="term" value="P:regulation of gene expression"/>
    <property type="evidence" value="ECO:0007669"/>
    <property type="project" value="UniProtKB-ARBA"/>
</dbReference>
<dbReference type="Pfam" id="PF00850">
    <property type="entry name" value="Hist_deacetyl"/>
    <property type="match status" value="1"/>
</dbReference>
<feature type="compositionally biased region" description="Low complexity" evidence="1">
    <location>
        <begin position="549"/>
        <end position="574"/>
    </location>
</feature>
<dbReference type="SUPFAM" id="SSF52768">
    <property type="entry name" value="Arginase/deacetylase"/>
    <property type="match status" value="1"/>
</dbReference>
<keyword evidence="4" id="KW-1185">Reference proteome</keyword>